<dbReference type="InterPro" id="IPR016181">
    <property type="entry name" value="Acyl_CoA_acyltransferase"/>
</dbReference>
<keyword evidence="3" id="KW-1185">Reference proteome</keyword>
<accession>A0A1I2ZN48</accession>
<gene>
    <name evidence="2" type="ORF">SAMN04488066_102277</name>
</gene>
<organism evidence="2 3">
    <name type="scientific">Halorubrum aquaticum</name>
    <dbReference type="NCBI Taxonomy" id="387340"/>
    <lineage>
        <taxon>Archaea</taxon>
        <taxon>Methanobacteriati</taxon>
        <taxon>Methanobacteriota</taxon>
        <taxon>Stenosarchaea group</taxon>
        <taxon>Halobacteria</taxon>
        <taxon>Halobacteriales</taxon>
        <taxon>Haloferacaceae</taxon>
        <taxon>Halorubrum</taxon>
    </lineage>
</organism>
<dbReference type="Pfam" id="PF13527">
    <property type="entry name" value="Acetyltransf_9"/>
    <property type="match status" value="1"/>
</dbReference>
<dbReference type="Gene3D" id="3.40.630.30">
    <property type="match status" value="1"/>
</dbReference>
<dbReference type="OrthoDB" id="299799at2157"/>
<evidence type="ECO:0000313" key="2">
    <source>
        <dbReference type="EMBL" id="SFH38939.1"/>
    </source>
</evidence>
<reference evidence="2 3" key="1">
    <citation type="submission" date="2016-10" db="EMBL/GenBank/DDBJ databases">
        <authorList>
            <person name="Varghese N."/>
            <person name="Submissions S."/>
        </authorList>
    </citation>
    <scope>NUCLEOTIDE SEQUENCE [LARGE SCALE GENOMIC DNA]</scope>
    <source>
        <strain evidence="2 3">CGMCC 1.6377</strain>
    </source>
</reference>
<dbReference type="EMBL" id="FOPZ01000002">
    <property type="protein sequence ID" value="SFH38939.1"/>
    <property type="molecule type" value="Genomic_DNA"/>
</dbReference>
<keyword evidence="2" id="KW-0808">Transferase</keyword>
<dbReference type="PROSITE" id="PS51186">
    <property type="entry name" value="GNAT"/>
    <property type="match status" value="1"/>
</dbReference>
<dbReference type="SUPFAM" id="SSF55729">
    <property type="entry name" value="Acyl-CoA N-acyltransferases (Nat)"/>
    <property type="match status" value="1"/>
</dbReference>
<evidence type="ECO:0000313" key="3">
    <source>
        <dbReference type="Proteomes" id="UP000323537"/>
    </source>
</evidence>
<protein>
    <submittedName>
        <fullName evidence="2">Acetyltransferase (GNAT) domain-containing protein</fullName>
    </submittedName>
</protein>
<dbReference type="AlphaFoldDB" id="A0A1I2ZN48"/>
<dbReference type="CDD" id="cd04301">
    <property type="entry name" value="NAT_SF"/>
    <property type="match status" value="1"/>
</dbReference>
<dbReference type="Proteomes" id="UP000323537">
    <property type="component" value="Unassembled WGS sequence"/>
</dbReference>
<proteinExistence type="predicted"/>
<name>A0A1I2ZN48_9EURY</name>
<dbReference type="RefSeq" id="WP_149783423.1">
    <property type="nucleotide sequence ID" value="NZ_BAAADP010000005.1"/>
</dbReference>
<evidence type="ECO:0000259" key="1">
    <source>
        <dbReference type="PROSITE" id="PS51186"/>
    </source>
</evidence>
<sequence>MSEYEVREYQQSDRSGFLSLYQTVMGDEKSGDWFDWKYEGNPYVDHVPMIVTLDEGTIVGARPLFALPIRLGGERTVAFQPGDAMVHPDHRRRGLFSRMMERMIERYSGEYPFYFSFPNDLSGPAHIKHGSRVVSKRSSYYRIEDPASIADARSDRSAIRLMSGLATPIVSAYYGIRDLTTAGERGVTVRTESEPPAGELAAIYRTAVPEGIHAARDERFYRWRFENPDWEYETYLADGNAGPVAAIVAGTSVGSDSTTTKLTDVVPLETAPEPVLVTLLDRILRDHSETDLFVAPPQGIPYSVLRKFGFHADTTPPLPYLTSQTTHVVRTLTDRWTPKGVDITNADNWLLTFVEEDTS</sequence>
<feature type="domain" description="N-acetyltransferase" evidence="1">
    <location>
        <begin position="4"/>
        <end position="156"/>
    </location>
</feature>
<dbReference type="GO" id="GO:0016747">
    <property type="term" value="F:acyltransferase activity, transferring groups other than amino-acyl groups"/>
    <property type="evidence" value="ECO:0007669"/>
    <property type="project" value="InterPro"/>
</dbReference>
<dbReference type="InterPro" id="IPR000182">
    <property type="entry name" value="GNAT_dom"/>
</dbReference>